<dbReference type="SUPFAM" id="SSF52402">
    <property type="entry name" value="Adenine nucleotide alpha hydrolases-like"/>
    <property type="match status" value="1"/>
</dbReference>
<dbReference type="CDD" id="cd00293">
    <property type="entry name" value="USP-like"/>
    <property type="match status" value="1"/>
</dbReference>
<dbReference type="Pfam" id="PF00582">
    <property type="entry name" value="Usp"/>
    <property type="match status" value="1"/>
</dbReference>
<sequence>MTEVAPSPAARVLVGVSGSPGSLTALCVAAGDARRRGAELWPVLAWEPPGGDPAARRAPAATHLVPVWERSARERLLAALRDVFGDVGTGLPGQALIARGTPGRALVALADRAGDVLVVGAGRRGLLRRGLRPSVGRYCLAHAACPVVAVPPSPLEAALATARRRNAWGLRLDTDDVAAAFASAPPQVRGAGNNPA</sequence>
<dbReference type="InterPro" id="IPR006016">
    <property type="entry name" value="UspA"/>
</dbReference>
<dbReference type="Gene3D" id="3.40.50.620">
    <property type="entry name" value="HUPs"/>
    <property type="match status" value="1"/>
</dbReference>
<evidence type="ECO:0000313" key="2">
    <source>
        <dbReference type="EMBL" id="NKQ28165.1"/>
    </source>
</evidence>
<organism evidence="2 3">
    <name type="scientific">Streptomyces galbus</name>
    <dbReference type="NCBI Taxonomy" id="33898"/>
    <lineage>
        <taxon>Bacteria</taxon>
        <taxon>Bacillati</taxon>
        <taxon>Actinomycetota</taxon>
        <taxon>Actinomycetes</taxon>
        <taxon>Kitasatosporales</taxon>
        <taxon>Streptomycetaceae</taxon>
        <taxon>Streptomyces</taxon>
    </lineage>
</organism>
<gene>
    <name evidence="2" type="ORF">HF200_28170</name>
</gene>
<dbReference type="RefSeq" id="WP_168375915.1">
    <property type="nucleotide sequence ID" value="NZ_JAAXMD010000380.1"/>
</dbReference>
<comment type="caution">
    <text evidence="2">The sequence shown here is derived from an EMBL/GenBank/DDBJ whole genome shotgun (WGS) entry which is preliminary data.</text>
</comment>
<dbReference type="EMBL" id="JAAXMD010000380">
    <property type="protein sequence ID" value="NKQ28165.1"/>
    <property type="molecule type" value="Genomic_DNA"/>
</dbReference>
<feature type="domain" description="UspA" evidence="1">
    <location>
        <begin position="11"/>
        <end position="151"/>
    </location>
</feature>
<name>A0ABX1IT42_STRGB</name>
<evidence type="ECO:0000313" key="3">
    <source>
        <dbReference type="Proteomes" id="UP000744032"/>
    </source>
</evidence>
<reference evidence="2 3" key="1">
    <citation type="submission" date="2020-04" db="EMBL/GenBank/DDBJ databases">
        <title>Genome sequence of Streptomyces galbus strain I339.</title>
        <authorList>
            <person name="Silva E.A.N."/>
            <person name="Merces M."/>
            <person name="Castelo Branco A.P.O.T."/>
            <person name="Vasconcelos P.C."/>
            <person name="Costa N.P."/>
            <person name="Marinho G.C.S."/>
            <person name="Oliveira C.J.B."/>
            <person name="Araujo D."/>
            <person name="Rodrigues Junior V.S."/>
            <person name="Almeida R."/>
            <person name="Silva Filho U.R."/>
            <person name="Andrade A.S.A."/>
            <person name="Cibulski S.P."/>
        </authorList>
    </citation>
    <scope>NUCLEOTIDE SEQUENCE [LARGE SCALE GENOMIC DNA]</scope>
    <source>
        <strain evidence="2 3">I339</strain>
    </source>
</reference>
<accession>A0ABX1IT42</accession>
<evidence type="ECO:0000259" key="1">
    <source>
        <dbReference type="Pfam" id="PF00582"/>
    </source>
</evidence>
<protein>
    <submittedName>
        <fullName evidence="2">Universal stress protein</fullName>
    </submittedName>
</protein>
<proteinExistence type="predicted"/>
<keyword evidence="3" id="KW-1185">Reference proteome</keyword>
<dbReference type="Proteomes" id="UP000744032">
    <property type="component" value="Unassembled WGS sequence"/>
</dbReference>
<dbReference type="InterPro" id="IPR014729">
    <property type="entry name" value="Rossmann-like_a/b/a_fold"/>
</dbReference>